<dbReference type="Gene3D" id="3.40.50.1820">
    <property type="entry name" value="alpha/beta hydrolase"/>
    <property type="match status" value="1"/>
</dbReference>
<dbReference type="InterPro" id="IPR005645">
    <property type="entry name" value="FSH-like_dom"/>
</dbReference>
<dbReference type="EMBL" id="NPHW01004324">
    <property type="protein sequence ID" value="OXV08091.1"/>
    <property type="molecule type" value="Genomic_DNA"/>
</dbReference>
<dbReference type="SUPFAM" id="SSF53474">
    <property type="entry name" value="alpha/beta-Hydrolases"/>
    <property type="match status" value="1"/>
</dbReference>
<keyword evidence="4" id="KW-1185">Reference proteome</keyword>
<reference evidence="3 4" key="1">
    <citation type="journal article" date="2015" name="Environ. Microbiol.">
        <title>Metagenome sequence of Elaphomyces granulatus from sporocarp tissue reveals Ascomycota ectomycorrhizal fingerprints of genome expansion and a Proteobacteria-rich microbiome.</title>
        <authorList>
            <person name="Quandt C.A."/>
            <person name="Kohler A."/>
            <person name="Hesse C.N."/>
            <person name="Sharpton T.J."/>
            <person name="Martin F."/>
            <person name="Spatafora J.W."/>
        </authorList>
    </citation>
    <scope>NUCLEOTIDE SEQUENCE [LARGE SCALE GENOMIC DNA]</scope>
    <source>
        <strain evidence="3 4">OSC145934</strain>
    </source>
</reference>
<evidence type="ECO:0000256" key="1">
    <source>
        <dbReference type="ARBA" id="ARBA00022801"/>
    </source>
</evidence>
<dbReference type="GO" id="GO:0019748">
    <property type="term" value="P:secondary metabolic process"/>
    <property type="evidence" value="ECO:0007669"/>
    <property type="project" value="TreeGrafter"/>
</dbReference>
<organism evidence="3 4">
    <name type="scientific">Elaphomyces granulatus</name>
    <dbReference type="NCBI Taxonomy" id="519963"/>
    <lineage>
        <taxon>Eukaryota</taxon>
        <taxon>Fungi</taxon>
        <taxon>Dikarya</taxon>
        <taxon>Ascomycota</taxon>
        <taxon>Pezizomycotina</taxon>
        <taxon>Eurotiomycetes</taxon>
        <taxon>Eurotiomycetidae</taxon>
        <taxon>Eurotiales</taxon>
        <taxon>Elaphomycetaceae</taxon>
        <taxon>Elaphomyces</taxon>
    </lineage>
</organism>
<dbReference type="GO" id="GO:0005737">
    <property type="term" value="C:cytoplasm"/>
    <property type="evidence" value="ECO:0007669"/>
    <property type="project" value="TreeGrafter"/>
</dbReference>
<dbReference type="GO" id="GO:0016787">
    <property type="term" value="F:hydrolase activity"/>
    <property type="evidence" value="ECO:0007669"/>
    <property type="project" value="UniProtKB-KW"/>
</dbReference>
<protein>
    <recommendedName>
        <fullName evidence="2">Serine hydrolase domain-containing protein</fullName>
    </recommendedName>
</protein>
<feature type="domain" description="Serine hydrolase" evidence="2">
    <location>
        <begin position="2"/>
        <end position="237"/>
    </location>
</feature>
<evidence type="ECO:0000259" key="2">
    <source>
        <dbReference type="Pfam" id="PF03959"/>
    </source>
</evidence>
<name>A0A232LV92_9EURO</name>
<dbReference type="GO" id="GO:0005634">
    <property type="term" value="C:nucleus"/>
    <property type="evidence" value="ECO:0007669"/>
    <property type="project" value="TreeGrafter"/>
</dbReference>
<dbReference type="PANTHER" id="PTHR48070:SF4">
    <property type="entry name" value="ESTERASE ALNB"/>
    <property type="match status" value="1"/>
</dbReference>
<dbReference type="InterPro" id="IPR050593">
    <property type="entry name" value="LovG"/>
</dbReference>
<proteinExistence type="predicted"/>
<dbReference type="Proteomes" id="UP000243515">
    <property type="component" value="Unassembled WGS sequence"/>
</dbReference>
<evidence type="ECO:0000313" key="3">
    <source>
        <dbReference type="EMBL" id="OXV08091.1"/>
    </source>
</evidence>
<dbReference type="OrthoDB" id="414698at2759"/>
<dbReference type="AlphaFoldDB" id="A0A232LV92"/>
<accession>A0A232LV92</accession>
<comment type="caution">
    <text evidence="3">The sequence shown here is derived from an EMBL/GenBank/DDBJ whole genome shotgun (WGS) entry which is preliminary data.</text>
</comment>
<dbReference type="PANTHER" id="PTHR48070">
    <property type="entry name" value="ESTERASE OVCA2"/>
    <property type="match status" value="1"/>
</dbReference>
<keyword evidence="1" id="KW-0378">Hydrolase</keyword>
<gene>
    <name evidence="3" type="ORF">Egran_04146</name>
</gene>
<sequence length="252" mass="28322">MGTSSRIFEAQLSRIKDQLEGYHDFVFLQGEVETDPAPGIKEFYPGPYYTYFEVPTKCQVQAALELLEEFIEDEGPFDGVIAFSNGAAVAASYLLQDSKRPSPQHPFKCAVFFCASLPFDLDSIPFTTSVDGTYHLVGSAKPISSRQIFSSMPELKSNGICTEKWDRKAPLLWRYGTFQDCITASIGIPSTHIFATNDITYREQSMLSQKLFQAQNREVVEHREGHDIPRDRSSTAKIQRSIQNMLRATLVG</sequence>
<dbReference type="InterPro" id="IPR029058">
    <property type="entry name" value="AB_hydrolase_fold"/>
</dbReference>
<evidence type="ECO:0000313" key="4">
    <source>
        <dbReference type="Proteomes" id="UP000243515"/>
    </source>
</evidence>
<dbReference type="Pfam" id="PF03959">
    <property type="entry name" value="FSH1"/>
    <property type="match status" value="1"/>
</dbReference>